<dbReference type="Proteomes" id="UP000789702">
    <property type="component" value="Unassembled WGS sequence"/>
</dbReference>
<reference evidence="1" key="1">
    <citation type="submission" date="2021-06" db="EMBL/GenBank/DDBJ databases">
        <authorList>
            <person name="Kallberg Y."/>
            <person name="Tangrot J."/>
            <person name="Rosling A."/>
        </authorList>
    </citation>
    <scope>NUCLEOTIDE SEQUENCE</scope>
    <source>
        <strain evidence="1">IL203A</strain>
    </source>
</reference>
<accession>A0ACA9KQ09</accession>
<name>A0ACA9KQ09_9GLOM</name>
<evidence type="ECO:0000313" key="2">
    <source>
        <dbReference type="Proteomes" id="UP000789702"/>
    </source>
</evidence>
<comment type="caution">
    <text evidence="1">The sequence shown here is derived from an EMBL/GenBank/DDBJ whole genome shotgun (WGS) entry which is preliminary data.</text>
</comment>
<feature type="non-terminal residue" evidence="1">
    <location>
        <position position="49"/>
    </location>
</feature>
<gene>
    <name evidence="1" type="ORF">DHETER_LOCUS2312</name>
</gene>
<protein>
    <submittedName>
        <fullName evidence="1">1388_t:CDS:1</fullName>
    </submittedName>
</protein>
<keyword evidence="2" id="KW-1185">Reference proteome</keyword>
<proteinExistence type="predicted"/>
<dbReference type="EMBL" id="CAJVPU010001643">
    <property type="protein sequence ID" value="CAG8485286.1"/>
    <property type="molecule type" value="Genomic_DNA"/>
</dbReference>
<sequence length="49" mass="5378">MVAIITTFEVTFAAGIIPESSTTNHIYKSYLPGIIPELLFPGLSTISHW</sequence>
<evidence type="ECO:0000313" key="1">
    <source>
        <dbReference type="EMBL" id="CAG8485286.1"/>
    </source>
</evidence>
<organism evidence="1 2">
    <name type="scientific">Dentiscutata heterogama</name>
    <dbReference type="NCBI Taxonomy" id="1316150"/>
    <lineage>
        <taxon>Eukaryota</taxon>
        <taxon>Fungi</taxon>
        <taxon>Fungi incertae sedis</taxon>
        <taxon>Mucoromycota</taxon>
        <taxon>Glomeromycotina</taxon>
        <taxon>Glomeromycetes</taxon>
        <taxon>Diversisporales</taxon>
        <taxon>Gigasporaceae</taxon>
        <taxon>Dentiscutata</taxon>
    </lineage>
</organism>